<keyword evidence="13 16" id="KW-0472">Membrane</keyword>
<keyword evidence="16" id="KW-0812">Transmembrane</keyword>
<dbReference type="SUPFAM" id="SSF48264">
    <property type="entry name" value="Cytochrome P450"/>
    <property type="match status" value="1"/>
</dbReference>
<dbReference type="InterPro" id="IPR050476">
    <property type="entry name" value="Insect_CytP450_Detox"/>
</dbReference>
<comment type="cofactor">
    <cofactor evidence="1 14">
        <name>heme</name>
        <dbReference type="ChEBI" id="CHEBI:30413"/>
    </cofactor>
</comment>
<evidence type="ECO:0000313" key="18">
    <source>
        <dbReference type="RefSeq" id="XP_052130154.1"/>
    </source>
</evidence>
<dbReference type="GeneID" id="113214271"/>
<dbReference type="PROSITE" id="PS00086">
    <property type="entry name" value="CYTOCHROME_P450"/>
    <property type="match status" value="1"/>
</dbReference>
<evidence type="ECO:0000256" key="9">
    <source>
        <dbReference type="ARBA" id="ARBA00022848"/>
    </source>
</evidence>
<evidence type="ECO:0000256" key="5">
    <source>
        <dbReference type="ARBA" id="ARBA00010617"/>
    </source>
</evidence>
<keyword evidence="10 15" id="KW-0560">Oxidoreductase</keyword>
<proteinExistence type="inferred from homology"/>
<dbReference type="Proteomes" id="UP000504606">
    <property type="component" value="Unplaced"/>
</dbReference>
<evidence type="ECO:0000256" key="15">
    <source>
        <dbReference type="RuleBase" id="RU000461"/>
    </source>
</evidence>
<evidence type="ECO:0000256" key="2">
    <source>
        <dbReference type="ARBA" id="ARBA00003690"/>
    </source>
</evidence>
<dbReference type="GO" id="GO:0005789">
    <property type="term" value="C:endoplasmic reticulum membrane"/>
    <property type="evidence" value="ECO:0007669"/>
    <property type="project" value="UniProtKB-SubCell"/>
</dbReference>
<feature type="transmembrane region" description="Helical" evidence="16">
    <location>
        <begin position="29"/>
        <end position="48"/>
    </location>
</feature>
<evidence type="ECO:0000256" key="13">
    <source>
        <dbReference type="ARBA" id="ARBA00023136"/>
    </source>
</evidence>
<evidence type="ECO:0000256" key="14">
    <source>
        <dbReference type="PIRSR" id="PIRSR602403-1"/>
    </source>
</evidence>
<evidence type="ECO:0000256" key="3">
    <source>
        <dbReference type="ARBA" id="ARBA00004174"/>
    </source>
</evidence>
<dbReference type="InterPro" id="IPR017972">
    <property type="entry name" value="Cyt_P450_CS"/>
</dbReference>
<dbReference type="Gene3D" id="1.10.630.10">
    <property type="entry name" value="Cytochrome P450"/>
    <property type="match status" value="1"/>
</dbReference>
<accession>A0A9C6XT17</accession>
<comment type="subcellular location">
    <subcellularLocation>
        <location evidence="4">Endoplasmic reticulum membrane</location>
        <topology evidence="4">Peripheral membrane protein</topology>
    </subcellularLocation>
    <subcellularLocation>
        <location evidence="3">Microsome membrane</location>
        <topology evidence="3">Peripheral membrane protein</topology>
    </subcellularLocation>
</comment>
<keyword evidence="16" id="KW-1133">Transmembrane helix</keyword>
<dbReference type="GO" id="GO:0004497">
    <property type="term" value="F:monooxygenase activity"/>
    <property type="evidence" value="ECO:0007669"/>
    <property type="project" value="UniProtKB-KW"/>
</dbReference>
<dbReference type="InterPro" id="IPR036396">
    <property type="entry name" value="Cyt_P450_sf"/>
</dbReference>
<keyword evidence="11 14" id="KW-0408">Iron</keyword>
<dbReference type="PRINTS" id="PR00385">
    <property type="entry name" value="P450"/>
</dbReference>
<keyword evidence="9" id="KW-0492">Microsome</keyword>
<evidence type="ECO:0000256" key="6">
    <source>
        <dbReference type="ARBA" id="ARBA00022617"/>
    </source>
</evidence>
<dbReference type="KEGG" id="foc:113214271"/>
<dbReference type="GO" id="GO:0016705">
    <property type="term" value="F:oxidoreductase activity, acting on paired donors, with incorporation or reduction of molecular oxygen"/>
    <property type="evidence" value="ECO:0007669"/>
    <property type="project" value="InterPro"/>
</dbReference>
<feature type="binding site" description="axial binding residue" evidence="14">
    <location>
        <position position="482"/>
    </location>
    <ligand>
        <name>heme</name>
        <dbReference type="ChEBI" id="CHEBI:30413"/>
    </ligand>
    <ligandPart>
        <name>Fe</name>
        <dbReference type="ChEBI" id="CHEBI:18248"/>
    </ligandPart>
</feature>
<dbReference type="PRINTS" id="PR00465">
    <property type="entry name" value="EP450IV"/>
</dbReference>
<reference evidence="18" key="1">
    <citation type="submission" date="2025-08" db="UniProtKB">
        <authorList>
            <consortium name="RefSeq"/>
        </authorList>
    </citation>
    <scope>IDENTIFICATION</scope>
    <source>
        <tissue evidence="18">Whole organism</tissue>
    </source>
</reference>
<keyword evidence="17" id="KW-1185">Reference proteome</keyword>
<keyword evidence="6 14" id="KW-0349">Heme</keyword>
<dbReference type="Pfam" id="PF00067">
    <property type="entry name" value="p450"/>
    <property type="match status" value="1"/>
</dbReference>
<evidence type="ECO:0000256" key="4">
    <source>
        <dbReference type="ARBA" id="ARBA00004406"/>
    </source>
</evidence>
<dbReference type="PANTHER" id="PTHR24292:SF104">
    <property type="entry name" value="CYTOCHROME P450 308A1-RELATED"/>
    <property type="match status" value="1"/>
</dbReference>
<comment type="function">
    <text evidence="2">May be involved in the metabolism of insect hormones and in the breakdown of synthetic insecticides.</text>
</comment>
<name>A0A9C6XT17_FRAOC</name>
<comment type="similarity">
    <text evidence="5 15">Belongs to the cytochrome P450 family.</text>
</comment>
<keyword evidence="12 15" id="KW-0503">Monooxygenase</keyword>
<evidence type="ECO:0000256" key="8">
    <source>
        <dbReference type="ARBA" id="ARBA00022824"/>
    </source>
</evidence>
<protein>
    <submittedName>
        <fullName evidence="18">Probable cytochrome P450 6a13 isoform X1</fullName>
    </submittedName>
</protein>
<dbReference type="GO" id="GO:0005506">
    <property type="term" value="F:iron ion binding"/>
    <property type="evidence" value="ECO:0007669"/>
    <property type="project" value="InterPro"/>
</dbReference>
<dbReference type="AlphaFoldDB" id="A0A9C6XT17"/>
<evidence type="ECO:0000313" key="17">
    <source>
        <dbReference type="Proteomes" id="UP000504606"/>
    </source>
</evidence>
<evidence type="ECO:0000256" key="10">
    <source>
        <dbReference type="ARBA" id="ARBA00023002"/>
    </source>
</evidence>
<evidence type="ECO:0000256" key="16">
    <source>
        <dbReference type="SAM" id="Phobius"/>
    </source>
</evidence>
<evidence type="ECO:0000256" key="11">
    <source>
        <dbReference type="ARBA" id="ARBA00023004"/>
    </source>
</evidence>
<dbReference type="GO" id="GO:0020037">
    <property type="term" value="F:heme binding"/>
    <property type="evidence" value="ECO:0007669"/>
    <property type="project" value="InterPro"/>
</dbReference>
<dbReference type="PANTHER" id="PTHR24292">
    <property type="entry name" value="CYTOCHROME P450"/>
    <property type="match status" value="1"/>
</dbReference>
<organism evidence="17 18">
    <name type="scientific">Frankliniella occidentalis</name>
    <name type="common">Western flower thrips</name>
    <name type="synonym">Euthrips occidentalis</name>
    <dbReference type="NCBI Taxonomy" id="133901"/>
    <lineage>
        <taxon>Eukaryota</taxon>
        <taxon>Metazoa</taxon>
        <taxon>Ecdysozoa</taxon>
        <taxon>Arthropoda</taxon>
        <taxon>Hexapoda</taxon>
        <taxon>Insecta</taxon>
        <taxon>Pterygota</taxon>
        <taxon>Neoptera</taxon>
        <taxon>Paraneoptera</taxon>
        <taxon>Thysanoptera</taxon>
        <taxon>Terebrantia</taxon>
        <taxon>Thripoidea</taxon>
        <taxon>Thripidae</taxon>
        <taxon>Frankliniella</taxon>
    </lineage>
</organism>
<dbReference type="RefSeq" id="XP_052130154.1">
    <property type="nucleotide sequence ID" value="XM_052274194.1"/>
</dbReference>
<evidence type="ECO:0000256" key="7">
    <source>
        <dbReference type="ARBA" id="ARBA00022723"/>
    </source>
</evidence>
<sequence length="541" mass="61602">MDNFTVGYGRGSEINATLYAAGQYHSDEMWTTSTLLLVAVLCLYAVLLRLNLGSTFRFHLPGRQSLQELPEALALQAVYLRARESEKTTPGIRVGAGLRWETLLVDLNVIHRVCTDNITFPDRGLPKNERTNPLSAHLFSLDEKRWRAVRDVMSRVLTPAKLKSLFSLHARTSQDLRCSVRGEMNSEGFADVDVKELMERFVTDDMGRTLFSVDCDALRRPGNPFHSHCAQSFTNSWWRQLRQRLLRVWPSLALRIPHRGSTAQFFQKMVEDLRWNRGHCQKTQADLLEAMFVAESSGGNFGCPALMRSVEAPQMFASFRAGFEATAPTITFALLELAHNPNVQRRLQQELDTIRLLQQEVADDEDNTDDLQVTADALAHMEYLDCVIKETLRKYPPNASLVRRSSKPCFASEFGDSRTTVIIEEGERFVVPVYALHHDRRWFSDPERFDPDRFRHQQDGGCTPSNNNQKAYMPFGIGRRHCVARRYALQQVKVGLVAICSTFEVELCSKSPPIPPPFLAGRGIVLALRNECYLRLRLRNL</sequence>
<keyword evidence="7 14" id="KW-0479">Metal-binding</keyword>
<dbReference type="OrthoDB" id="1055148at2759"/>
<dbReference type="InterPro" id="IPR001128">
    <property type="entry name" value="Cyt_P450"/>
</dbReference>
<dbReference type="InterPro" id="IPR002403">
    <property type="entry name" value="Cyt_P450_E_grp-IV"/>
</dbReference>
<evidence type="ECO:0000256" key="1">
    <source>
        <dbReference type="ARBA" id="ARBA00001971"/>
    </source>
</evidence>
<evidence type="ECO:0000256" key="12">
    <source>
        <dbReference type="ARBA" id="ARBA00023033"/>
    </source>
</evidence>
<gene>
    <name evidence="18" type="primary">LOC113214271</name>
</gene>
<keyword evidence="8" id="KW-0256">Endoplasmic reticulum</keyword>